<dbReference type="SMART" id="SM00862">
    <property type="entry name" value="Trans_reg_C"/>
    <property type="match status" value="1"/>
</dbReference>
<keyword evidence="4 6" id="KW-0238">DNA-binding</keyword>
<dbReference type="AlphaFoldDB" id="A0A1H8LI93"/>
<dbReference type="InterPro" id="IPR039420">
    <property type="entry name" value="WalR-like"/>
</dbReference>
<protein>
    <submittedName>
        <fullName evidence="9">Transcriptional regulatory protein, C terminal</fullName>
    </submittedName>
    <submittedName>
        <fullName evidence="8">Winged helix-turn-helix domain-containing protein</fullName>
    </submittedName>
</protein>
<evidence type="ECO:0000256" key="6">
    <source>
        <dbReference type="PROSITE-ProRule" id="PRU01091"/>
    </source>
</evidence>
<keyword evidence="5" id="KW-0804">Transcription</keyword>
<feature type="DNA-binding region" description="OmpR/PhoB-type" evidence="6">
    <location>
        <begin position="1"/>
        <end position="91"/>
    </location>
</feature>
<evidence type="ECO:0000256" key="3">
    <source>
        <dbReference type="ARBA" id="ARBA00023015"/>
    </source>
</evidence>
<dbReference type="PANTHER" id="PTHR48111">
    <property type="entry name" value="REGULATOR OF RPOS"/>
    <property type="match status" value="1"/>
</dbReference>
<proteinExistence type="predicted"/>
<reference evidence="9 10" key="1">
    <citation type="submission" date="2016-10" db="EMBL/GenBank/DDBJ databases">
        <authorList>
            <person name="de Groot N.N."/>
        </authorList>
    </citation>
    <scope>NUCLEOTIDE SEQUENCE [LARGE SCALE GENOMIC DNA]</scope>
    <source>
        <strain evidence="9 10">CGMCC 1.10238</strain>
    </source>
</reference>
<dbReference type="STRING" id="1333845.SAMN04487895_104340"/>
<evidence type="ECO:0000256" key="4">
    <source>
        <dbReference type="ARBA" id="ARBA00023125"/>
    </source>
</evidence>
<evidence type="ECO:0000256" key="5">
    <source>
        <dbReference type="ARBA" id="ARBA00023163"/>
    </source>
</evidence>
<keyword evidence="2" id="KW-0902">Two-component regulatory system</keyword>
<sequence>MVLELNENGYTVSANGITVELFAKEFALLRFLYRNRGRAFSREQLLDSVWPLEYPVERTVDDHIYRLRKKLGPFEGLTIRTVRGFGYCLTVREQAPGIDASPSAQDGELREKMREVFVKYHQYGQGKSMLALARQQDILGYELDPFYSVYVRFVQGDLEWLLSGGDTPGFERAYWLLLIFMFAGEPQDALDYCEQVLAAGLLPPSQHREMEILNILELYALTGAPEKALERLKLTRRVIAEPGYENFDTPVSIAEMLVHLMMGTPDGDMQRMAESIEDLLKAKPFLREIGSYTIVKGLWMLRNNERRMGESLLDEGLGVLDLSGFVPIRLFGLYRITHFCRQFVFKGGEAVRRKYEALFTEEQAHCGLPGNMVRIEAALDAFLKCDGEAEMP</sequence>
<evidence type="ECO:0000256" key="1">
    <source>
        <dbReference type="ARBA" id="ARBA00022553"/>
    </source>
</evidence>
<evidence type="ECO:0000313" key="9">
    <source>
        <dbReference type="EMBL" id="SEO04516.1"/>
    </source>
</evidence>
<reference evidence="8 11" key="2">
    <citation type="submission" date="2021-06" db="EMBL/GenBank/DDBJ databases">
        <title>Whole genome sequence of Paenibacillus sophorae DSM23020 for comparative genomics.</title>
        <authorList>
            <person name="Kim M.-J."/>
            <person name="Lee G."/>
            <person name="Shin J.-H."/>
        </authorList>
    </citation>
    <scope>NUCLEOTIDE SEQUENCE [LARGE SCALE GENOMIC DNA]</scope>
    <source>
        <strain evidence="8 11">DSM 23020</strain>
    </source>
</reference>
<evidence type="ECO:0000259" key="7">
    <source>
        <dbReference type="PROSITE" id="PS51755"/>
    </source>
</evidence>
<evidence type="ECO:0000313" key="11">
    <source>
        <dbReference type="Proteomes" id="UP000683429"/>
    </source>
</evidence>
<name>A0A1H8LI93_9BACL</name>
<dbReference type="GO" id="GO:0000156">
    <property type="term" value="F:phosphorelay response regulator activity"/>
    <property type="evidence" value="ECO:0007669"/>
    <property type="project" value="TreeGrafter"/>
</dbReference>
<dbReference type="Pfam" id="PF00486">
    <property type="entry name" value="Trans_reg_C"/>
    <property type="match status" value="1"/>
</dbReference>
<dbReference type="GO" id="GO:0000976">
    <property type="term" value="F:transcription cis-regulatory region binding"/>
    <property type="evidence" value="ECO:0007669"/>
    <property type="project" value="TreeGrafter"/>
</dbReference>
<dbReference type="Proteomes" id="UP000683429">
    <property type="component" value="Chromosome"/>
</dbReference>
<dbReference type="CDD" id="cd00383">
    <property type="entry name" value="trans_reg_C"/>
    <property type="match status" value="1"/>
</dbReference>
<dbReference type="InterPro" id="IPR001867">
    <property type="entry name" value="OmpR/PhoB-type_DNA-bd"/>
</dbReference>
<keyword evidence="1" id="KW-0597">Phosphoprotein</keyword>
<feature type="domain" description="OmpR/PhoB-type" evidence="7">
    <location>
        <begin position="1"/>
        <end position="91"/>
    </location>
</feature>
<dbReference type="InterPro" id="IPR036388">
    <property type="entry name" value="WH-like_DNA-bd_sf"/>
</dbReference>
<organism evidence="9 10">
    <name type="scientific">Paenibacillus sophorae</name>
    <dbReference type="NCBI Taxonomy" id="1333845"/>
    <lineage>
        <taxon>Bacteria</taxon>
        <taxon>Bacillati</taxon>
        <taxon>Bacillota</taxon>
        <taxon>Bacilli</taxon>
        <taxon>Bacillales</taxon>
        <taxon>Paenibacillaceae</taxon>
        <taxon>Paenibacillus</taxon>
    </lineage>
</organism>
<dbReference type="InterPro" id="IPR016032">
    <property type="entry name" value="Sig_transdc_resp-reg_C-effctor"/>
</dbReference>
<dbReference type="OrthoDB" id="54343at2"/>
<dbReference type="SUPFAM" id="SSF46894">
    <property type="entry name" value="C-terminal effector domain of the bipartite response regulators"/>
    <property type="match status" value="1"/>
</dbReference>
<evidence type="ECO:0000313" key="8">
    <source>
        <dbReference type="EMBL" id="QWU17287.1"/>
    </source>
</evidence>
<dbReference type="GO" id="GO:0006355">
    <property type="term" value="P:regulation of DNA-templated transcription"/>
    <property type="evidence" value="ECO:0007669"/>
    <property type="project" value="InterPro"/>
</dbReference>
<keyword evidence="11" id="KW-1185">Reference proteome</keyword>
<evidence type="ECO:0000313" key="10">
    <source>
        <dbReference type="Proteomes" id="UP000198809"/>
    </source>
</evidence>
<dbReference type="PANTHER" id="PTHR48111:SF40">
    <property type="entry name" value="PHOSPHATE REGULON TRANSCRIPTIONAL REGULATORY PROTEIN PHOB"/>
    <property type="match status" value="1"/>
</dbReference>
<evidence type="ECO:0000256" key="2">
    <source>
        <dbReference type="ARBA" id="ARBA00023012"/>
    </source>
</evidence>
<dbReference type="EMBL" id="CP076607">
    <property type="protein sequence ID" value="QWU17287.1"/>
    <property type="molecule type" value="Genomic_DNA"/>
</dbReference>
<dbReference type="GO" id="GO:0032993">
    <property type="term" value="C:protein-DNA complex"/>
    <property type="evidence" value="ECO:0007669"/>
    <property type="project" value="TreeGrafter"/>
</dbReference>
<dbReference type="Gene3D" id="1.10.10.10">
    <property type="entry name" value="Winged helix-like DNA-binding domain superfamily/Winged helix DNA-binding domain"/>
    <property type="match status" value="1"/>
</dbReference>
<dbReference type="Proteomes" id="UP000198809">
    <property type="component" value="Unassembled WGS sequence"/>
</dbReference>
<gene>
    <name evidence="8" type="ORF">KP014_09070</name>
    <name evidence="9" type="ORF">SAMN04487895_104340</name>
</gene>
<dbReference type="EMBL" id="FODH01000004">
    <property type="protein sequence ID" value="SEO04516.1"/>
    <property type="molecule type" value="Genomic_DNA"/>
</dbReference>
<keyword evidence="3" id="KW-0805">Transcription regulation</keyword>
<dbReference type="PROSITE" id="PS51755">
    <property type="entry name" value="OMPR_PHOB"/>
    <property type="match status" value="1"/>
</dbReference>
<dbReference type="RefSeq" id="WP_090834032.1">
    <property type="nucleotide sequence ID" value="NZ_CP076607.1"/>
</dbReference>
<accession>A0A1H8LI93</accession>
<dbReference type="GO" id="GO:0005829">
    <property type="term" value="C:cytosol"/>
    <property type="evidence" value="ECO:0007669"/>
    <property type="project" value="TreeGrafter"/>
</dbReference>